<dbReference type="PANTHER" id="PTHR11860">
    <property type="entry name" value="POLYMERIC-IMMUNOGLOBULIN RECEPTOR"/>
    <property type="match status" value="1"/>
</dbReference>
<protein>
    <recommendedName>
        <fullName evidence="6">Immunoglobulin domain-containing protein</fullName>
    </recommendedName>
</protein>
<evidence type="ECO:0000256" key="1">
    <source>
        <dbReference type="ARBA" id="ARBA00004370"/>
    </source>
</evidence>
<reference evidence="7" key="1">
    <citation type="submission" date="2025-08" db="UniProtKB">
        <authorList>
            <consortium name="Ensembl"/>
        </authorList>
    </citation>
    <scope>IDENTIFICATION</scope>
</reference>
<feature type="compositionally biased region" description="Polar residues" evidence="4">
    <location>
        <begin position="204"/>
        <end position="219"/>
    </location>
</feature>
<name>A0A8B9REW9_ASTMX</name>
<feature type="region of interest" description="Disordered" evidence="4">
    <location>
        <begin position="146"/>
        <end position="168"/>
    </location>
</feature>
<dbReference type="AlphaFoldDB" id="A0A8B9REW9"/>
<dbReference type="SMART" id="SM00409">
    <property type="entry name" value="IG"/>
    <property type="match status" value="1"/>
</dbReference>
<evidence type="ECO:0000256" key="4">
    <source>
        <dbReference type="SAM" id="MobiDB-lite"/>
    </source>
</evidence>
<dbReference type="GO" id="GO:0004888">
    <property type="term" value="F:transmembrane signaling receptor activity"/>
    <property type="evidence" value="ECO:0007669"/>
    <property type="project" value="TreeGrafter"/>
</dbReference>
<dbReference type="Ensembl" id="ENSAMXT00005041325.1">
    <property type="protein sequence ID" value="ENSAMXP00005037922.1"/>
    <property type="gene ID" value="ENSAMXG00005018017.1"/>
</dbReference>
<feature type="compositionally biased region" description="Low complexity" evidence="4">
    <location>
        <begin position="156"/>
        <end position="168"/>
    </location>
</feature>
<feature type="region of interest" description="Disordered" evidence="4">
    <location>
        <begin position="204"/>
        <end position="224"/>
    </location>
</feature>
<evidence type="ECO:0000259" key="6">
    <source>
        <dbReference type="SMART" id="SM00409"/>
    </source>
</evidence>
<feature type="transmembrane region" description="Helical" evidence="5">
    <location>
        <begin position="177"/>
        <end position="197"/>
    </location>
</feature>
<evidence type="ECO:0000256" key="3">
    <source>
        <dbReference type="ARBA" id="ARBA00023136"/>
    </source>
</evidence>
<evidence type="ECO:0000313" key="7">
    <source>
        <dbReference type="Ensembl" id="ENSAMXP00005037922.1"/>
    </source>
</evidence>
<keyword evidence="5" id="KW-1133">Transmembrane helix</keyword>
<evidence type="ECO:0000256" key="2">
    <source>
        <dbReference type="ARBA" id="ARBA00022692"/>
    </source>
</evidence>
<organism evidence="7 8">
    <name type="scientific">Astyanax mexicanus</name>
    <name type="common">Blind cave fish</name>
    <name type="synonym">Astyanax fasciatus mexicanus</name>
    <dbReference type="NCBI Taxonomy" id="7994"/>
    <lineage>
        <taxon>Eukaryota</taxon>
        <taxon>Metazoa</taxon>
        <taxon>Chordata</taxon>
        <taxon>Craniata</taxon>
        <taxon>Vertebrata</taxon>
        <taxon>Euteleostomi</taxon>
        <taxon>Actinopterygii</taxon>
        <taxon>Neopterygii</taxon>
        <taxon>Teleostei</taxon>
        <taxon>Ostariophysi</taxon>
        <taxon>Characiformes</taxon>
        <taxon>Characoidei</taxon>
        <taxon>Acestrorhamphidae</taxon>
        <taxon>Acestrorhamphinae</taxon>
        <taxon>Astyanax</taxon>
    </lineage>
</organism>
<accession>A0A8B9REW9</accession>
<dbReference type="Pfam" id="PF07686">
    <property type="entry name" value="V-set"/>
    <property type="match status" value="1"/>
</dbReference>
<dbReference type="InterPro" id="IPR013106">
    <property type="entry name" value="Ig_V-set"/>
</dbReference>
<dbReference type="InterPro" id="IPR013783">
    <property type="entry name" value="Ig-like_fold"/>
</dbReference>
<sequence length="270" mass="29489">MGLAVQTKTVPVFTGTEGGSVEIYCRYRDSYQYSKQYFCRAPCRYSDVLIETQKADIVVSKGRYSILNTVTALSVSVTIKNLRLTDSGVYYCGVDQWGSDTLTEVQISVKKAGANLSTTPQTTGSTDTFNTSKEFHITTAKPNCSSAHKIHSENNSTSSQTPPTTSPVPSAFHNPPVYGGILGLLLCCVLVALVVLYRRQPNTQTTSLKPQAPENQTLDSPPDQEEFCHVYDEMYSSAGTVVLENSELYSSIEHSPPAGEDSLYSFIAPH</sequence>
<keyword evidence="2 5" id="KW-0812">Transmembrane</keyword>
<keyword evidence="3 5" id="KW-0472">Membrane</keyword>
<proteinExistence type="predicted"/>
<dbReference type="InterPro" id="IPR003599">
    <property type="entry name" value="Ig_sub"/>
</dbReference>
<dbReference type="InterPro" id="IPR050671">
    <property type="entry name" value="CD300_family_receptors"/>
</dbReference>
<dbReference type="Gene3D" id="2.60.40.10">
    <property type="entry name" value="Immunoglobulins"/>
    <property type="match status" value="1"/>
</dbReference>
<dbReference type="SUPFAM" id="SSF48726">
    <property type="entry name" value="Immunoglobulin"/>
    <property type="match status" value="1"/>
</dbReference>
<feature type="domain" description="Immunoglobulin" evidence="6">
    <location>
        <begin position="10"/>
        <end position="110"/>
    </location>
</feature>
<comment type="subcellular location">
    <subcellularLocation>
        <location evidence="1">Membrane</location>
    </subcellularLocation>
</comment>
<evidence type="ECO:0000313" key="8">
    <source>
        <dbReference type="Proteomes" id="UP000694621"/>
    </source>
</evidence>
<dbReference type="PANTHER" id="PTHR11860:SF118">
    <property type="entry name" value="CMRF35-LIKE MOLECULE 3-RELATED"/>
    <property type="match status" value="1"/>
</dbReference>
<dbReference type="InterPro" id="IPR036179">
    <property type="entry name" value="Ig-like_dom_sf"/>
</dbReference>
<dbReference type="Proteomes" id="UP000694621">
    <property type="component" value="Unplaced"/>
</dbReference>
<evidence type="ECO:0000256" key="5">
    <source>
        <dbReference type="SAM" id="Phobius"/>
    </source>
</evidence>
<dbReference type="GO" id="GO:0005886">
    <property type="term" value="C:plasma membrane"/>
    <property type="evidence" value="ECO:0007669"/>
    <property type="project" value="TreeGrafter"/>
</dbReference>